<dbReference type="Pfam" id="PF00188">
    <property type="entry name" value="CAP"/>
    <property type="match status" value="1"/>
</dbReference>
<dbReference type="EnsemblMetazoa" id="GBRI042789-RA">
    <property type="protein sequence ID" value="GBRI042789-PA"/>
    <property type="gene ID" value="GBRI042789"/>
</dbReference>
<keyword evidence="2" id="KW-0964">Secreted</keyword>
<evidence type="ECO:0000259" key="3">
    <source>
        <dbReference type="Pfam" id="PF00188"/>
    </source>
</evidence>
<organism evidence="4 5">
    <name type="scientific">Glossina brevipalpis</name>
    <dbReference type="NCBI Taxonomy" id="37001"/>
    <lineage>
        <taxon>Eukaryota</taxon>
        <taxon>Metazoa</taxon>
        <taxon>Ecdysozoa</taxon>
        <taxon>Arthropoda</taxon>
        <taxon>Hexapoda</taxon>
        <taxon>Insecta</taxon>
        <taxon>Pterygota</taxon>
        <taxon>Neoptera</taxon>
        <taxon>Endopterygota</taxon>
        <taxon>Diptera</taxon>
        <taxon>Brachycera</taxon>
        <taxon>Muscomorpha</taxon>
        <taxon>Hippoboscoidea</taxon>
        <taxon>Glossinidae</taxon>
        <taxon>Glossina</taxon>
    </lineage>
</organism>
<dbReference type="InterPro" id="IPR014044">
    <property type="entry name" value="CAP_dom"/>
</dbReference>
<evidence type="ECO:0000256" key="1">
    <source>
        <dbReference type="ARBA" id="ARBA00004613"/>
    </source>
</evidence>
<dbReference type="GO" id="GO:0005576">
    <property type="term" value="C:extracellular region"/>
    <property type="evidence" value="ECO:0007669"/>
    <property type="project" value="UniProtKB-SubCell"/>
</dbReference>
<evidence type="ECO:0000256" key="2">
    <source>
        <dbReference type="ARBA" id="ARBA00022525"/>
    </source>
</evidence>
<proteinExistence type="predicted"/>
<name>A0A1A9X3D0_9MUSC</name>
<dbReference type="AlphaFoldDB" id="A0A1A9X3D0"/>
<sequence length="272" mass="30959">MLYAYEYCKPETLKQICKPNVEHSHCGAPEGKSEYPAEEMAPLLPITNKVKRYFLDLHNGWRDKVASGQEVGKGGQNFQIGTRMREVIWDNELHYLAAFHVKRGKKYVEKCVSSKRLNYVSQIYGFKGGQEMPDNVFDIINETFSKVYSNKVKIKDPSTMAANCTADVWGAGAKDFLRIIQERLSRIGCAFGLGYNCVHSPGNVFRFCNYIVCNYDFDTKYFEINYQPGDKAASDCTEWGATQSTKWPHLCGNTGKVFRYLSPWPNMPFGLA</sequence>
<dbReference type="SUPFAM" id="SSF55797">
    <property type="entry name" value="PR-1-like"/>
    <property type="match status" value="1"/>
</dbReference>
<keyword evidence="5" id="KW-1185">Reference proteome</keyword>
<protein>
    <submittedName>
        <fullName evidence="4">SCP domain-containing protein</fullName>
    </submittedName>
</protein>
<dbReference type="VEuPathDB" id="VectorBase:GBRI042789"/>
<reference evidence="4" key="2">
    <citation type="submission" date="2020-05" db="UniProtKB">
        <authorList>
            <consortium name="EnsemblMetazoa"/>
        </authorList>
    </citation>
    <scope>IDENTIFICATION</scope>
    <source>
        <strain evidence="4">IAEA</strain>
    </source>
</reference>
<dbReference type="InterPro" id="IPR035940">
    <property type="entry name" value="CAP_sf"/>
</dbReference>
<dbReference type="CDD" id="cd05380">
    <property type="entry name" value="CAP_euk"/>
    <property type="match status" value="1"/>
</dbReference>
<accession>A0A1A9X3D0</accession>
<evidence type="ECO:0000313" key="5">
    <source>
        <dbReference type="Proteomes" id="UP000091820"/>
    </source>
</evidence>
<evidence type="ECO:0000313" key="4">
    <source>
        <dbReference type="EnsemblMetazoa" id="GBRI042789-PA"/>
    </source>
</evidence>
<comment type="subcellular location">
    <subcellularLocation>
        <location evidence="1">Secreted</location>
    </subcellularLocation>
</comment>
<dbReference type="STRING" id="37001.A0A1A9X3D0"/>
<reference evidence="5" key="1">
    <citation type="submission" date="2014-03" db="EMBL/GenBank/DDBJ databases">
        <authorList>
            <person name="Aksoy S."/>
            <person name="Warren W."/>
            <person name="Wilson R.K."/>
        </authorList>
    </citation>
    <scope>NUCLEOTIDE SEQUENCE [LARGE SCALE GENOMIC DNA]</scope>
    <source>
        <strain evidence="5">IAEA</strain>
    </source>
</reference>
<dbReference type="Proteomes" id="UP000091820">
    <property type="component" value="Unassembled WGS sequence"/>
</dbReference>
<feature type="domain" description="SCP" evidence="3">
    <location>
        <begin position="55"/>
        <end position="215"/>
    </location>
</feature>
<dbReference type="Gene3D" id="3.40.33.10">
    <property type="entry name" value="CAP"/>
    <property type="match status" value="1"/>
</dbReference>